<organism evidence="1 2">
    <name type="scientific">Ganoderma sinense ZZ0214-1</name>
    <dbReference type="NCBI Taxonomy" id="1077348"/>
    <lineage>
        <taxon>Eukaryota</taxon>
        <taxon>Fungi</taxon>
        <taxon>Dikarya</taxon>
        <taxon>Basidiomycota</taxon>
        <taxon>Agaricomycotina</taxon>
        <taxon>Agaricomycetes</taxon>
        <taxon>Polyporales</taxon>
        <taxon>Polyporaceae</taxon>
        <taxon>Ganoderma</taxon>
    </lineage>
</organism>
<dbReference type="EMBL" id="AYKW01000068">
    <property type="protein sequence ID" value="PIL23626.1"/>
    <property type="molecule type" value="Genomic_DNA"/>
</dbReference>
<accession>A0A2G8RQ45</accession>
<dbReference type="AlphaFoldDB" id="A0A2G8RQ45"/>
<evidence type="ECO:0000313" key="2">
    <source>
        <dbReference type="Proteomes" id="UP000230002"/>
    </source>
</evidence>
<gene>
    <name evidence="1" type="ORF">GSI_14939</name>
</gene>
<sequence>METAVPHVVQITVKTDRPHAIDTITTYYLVRHDLSDLILRLVTAHMEQPVQDDLVFEGLRYTIQARKSPWTFGQKVAFRWGNERVKASEYKWTFWFRMKPELESS</sequence>
<keyword evidence="2" id="KW-1185">Reference proteome</keyword>
<evidence type="ECO:0000313" key="1">
    <source>
        <dbReference type="EMBL" id="PIL23626.1"/>
    </source>
</evidence>
<reference evidence="1 2" key="1">
    <citation type="journal article" date="2015" name="Sci. Rep.">
        <title>Chromosome-level genome map provides insights into diverse defense mechanisms in the medicinal fungus Ganoderma sinense.</title>
        <authorList>
            <person name="Zhu Y."/>
            <person name="Xu J."/>
            <person name="Sun C."/>
            <person name="Zhou S."/>
            <person name="Xu H."/>
            <person name="Nelson D.R."/>
            <person name="Qian J."/>
            <person name="Song J."/>
            <person name="Luo H."/>
            <person name="Xiang L."/>
            <person name="Li Y."/>
            <person name="Xu Z."/>
            <person name="Ji A."/>
            <person name="Wang L."/>
            <person name="Lu S."/>
            <person name="Hayward A."/>
            <person name="Sun W."/>
            <person name="Li X."/>
            <person name="Schwartz D.C."/>
            <person name="Wang Y."/>
            <person name="Chen S."/>
        </authorList>
    </citation>
    <scope>NUCLEOTIDE SEQUENCE [LARGE SCALE GENOMIC DNA]</scope>
    <source>
        <strain evidence="1 2">ZZ0214-1</strain>
    </source>
</reference>
<comment type="caution">
    <text evidence="1">The sequence shown here is derived from an EMBL/GenBank/DDBJ whole genome shotgun (WGS) entry which is preliminary data.</text>
</comment>
<dbReference type="OrthoDB" id="2748218at2759"/>
<proteinExistence type="predicted"/>
<protein>
    <submittedName>
        <fullName evidence="1">Uncharacterized protein</fullName>
    </submittedName>
</protein>
<dbReference type="Proteomes" id="UP000230002">
    <property type="component" value="Unassembled WGS sequence"/>
</dbReference>
<name>A0A2G8RQ45_9APHY</name>